<gene>
    <name evidence="8" type="ORF">GCM10022402_47160</name>
</gene>
<dbReference type="PANTHER" id="PTHR22912">
    <property type="entry name" value="DISULFIDE OXIDOREDUCTASE"/>
    <property type="match status" value="1"/>
</dbReference>
<dbReference type="InterPro" id="IPR036188">
    <property type="entry name" value="FAD/NAD-bd_sf"/>
</dbReference>
<feature type="domain" description="Pyridine nucleotide-disulphide oxidoreductase dimerisation" evidence="6">
    <location>
        <begin position="362"/>
        <end position="468"/>
    </location>
</feature>
<evidence type="ECO:0000313" key="8">
    <source>
        <dbReference type="EMBL" id="GAA3764537.1"/>
    </source>
</evidence>
<dbReference type="InterPro" id="IPR004099">
    <property type="entry name" value="Pyr_nucl-diS_OxRdtase_dimer"/>
</dbReference>
<organism evidence="8 9">
    <name type="scientific">Salinactinospora qingdaonensis</name>
    <dbReference type="NCBI Taxonomy" id="702744"/>
    <lineage>
        <taxon>Bacteria</taxon>
        <taxon>Bacillati</taxon>
        <taxon>Actinomycetota</taxon>
        <taxon>Actinomycetes</taxon>
        <taxon>Streptosporangiales</taxon>
        <taxon>Nocardiopsidaceae</taxon>
        <taxon>Salinactinospora</taxon>
    </lineage>
</organism>
<dbReference type="SUPFAM" id="SSF55424">
    <property type="entry name" value="FAD/NAD-linked reductases, dimerisation (C-terminal) domain"/>
    <property type="match status" value="1"/>
</dbReference>
<dbReference type="SUPFAM" id="SSF51905">
    <property type="entry name" value="FAD/NAD(P)-binding domain"/>
    <property type="match status" value="1"/>
</dbReference>
<dbReference type="Pfam" id="PF02852">
    <property type="entry name" value="Pyr_redox_dim"/>
    <property type="match status" value="1"/>
</dbReference>
<dbReference type="PRINTS" id="PR00368">
    <property type="entry name" value="FADPNR"/>
</dbReference>
<keyword evidence="5" id="KW-0520">NAD</keyword>
<evidence type="ECO:0000259" key="6">
    <source>
        <dbReference type="Pfam" id="PF02852"/>
    </source>
</evidence>
<keyword evidence="3" id="KW-0285">Flavoprotein</keyword>
<evidence type="ECO:0000313" key="9">
    <source>
        <dbReference type="Proteomes" id="UP001500908"/>
    </source>
</evidence>
<evidence type="ECO:0000259" key="7">
    <source>
        <dbReference type="Pfam" id="PF07992"/>
    </source>
</evidence>
<evidence type="ECO:0000256" key="5">
    <source>
        <dbReference type="ARBA" id="ARBA00023027"/>
    </source>
</evidence>
<dbReference type="Pfam" id="PF07992">
    <property type="entry name" value="Pyr_redox_2"/>
    <property type="match status" value="1"/>
</dbReference>
<sequence>MTRESEYDVIVIGAGSTGENVADRVRRAGLTTVVVERALVGGECSYWACMPSKALLRPPAALHQASAVDGAREAISDGLSPRPALARRDEIVSHWHDDSQVTWVHDAGIDLVRGQGRLVGERLVEVTSPAGEIIVLTARHAVALCTGSRPLVPPPLAPAQPWGTHEATSAQQVPDSLIVVGGGVAGCELAWAWHCLGAQVTMVVRGPRLLAGYEPFAGDHLRQALHHAGIDIRTATSARQATRDPATGYVSLTCDSDQGQQVLTAAELLAATGRAPTTDDLGLDSIGLDPAALDVDDTCQVTGVDEGWLYAVGDVNGRAMLTHMGKYQARACGEAIAARAAGTEATIHAWSRCTATADHHAVPQVVFTEPEVAAVGRTEDAARAAGLRVRAVEYPLSSIAGAVLYARDYSGHAKIVVDDERQVLLGCTLVGSGAGELIHAATVAVVGEVPLERLWHAVPAYPTMSEIWLRLLETYGL</sequence>
<reference evidence="9" key="1">
    <citation type="journal article" date="2019" name="Int. J. Syst. Evol. Microbiol.">
        <title>The Global Catalogue of Microorganisms (GCM) 10K type strain sequencing project: providing services to taxonomists for standard genome sequencing and annotation.</title>
        <authorList>
            <consortium name="The Broad Institute Genomics Platform"/>
            <consortium name="The Broad Institute Genome Sequencing Center for Infectious Disease"/>
            <person name="Wu L."/>
            <person name="Ma J."/>
        </authorList>
    </citation>
    <scope>NUCLEOTIDE SEQUENCE [LARGE SCALE GENOMIC DNA]</scope>
    <source>
        <strain evidence="9">JCM 17137</strain>
    </source>
</reference>
<evidence type="ECO:0000256" key="2">
    <source>
        <dbReference type="ARBA" id="ARBA00007532"/>
    </source>
</evidence>
<dbReference type="Gene3D" id="3.50.50.60">
    <property type="entry name" value="FAD/NAD(P)-binding domain"/>
    <property type="match status" value="2"/>
</dbReference>
<dbReference type="EMBL" id="BAABDD010000042">
    <property type="protein sequence ID" value="GAA3764537.1"/>
    <property type="molecule type" value="Genomic_DNA"/>
</dbReference>
<dbReference type="InterPro" id="IPR001100">
    <property type="entry name" value="Pyr_nuc-diS_OxRdtase"/>
</dbReference>
<dbReference type="PANTHER" id="PTHR22912:SF151">
    <property type="entry name" value="DIHYDROLIPOYL DEHYDROGENASE, MITOCHONDRIAL"/>
    <property type="match status" value="1"/>
</dbReference>
<keyword evidence="9" id="KW-1185">Reference proteome</keyword>
<dbReference type="Proteomes" id="UP001500908">
    <property type="component" value="Unassembled WGS sequence"/>
</dbReference>
<evidence type="ECO:0000256" key="4">
    <source>
        <dbReference type="ARBA" id="ARBA00022827"/>
    </source>
</evidence>
<dbReference type="PIRSF" id="PIRSF000350">
    <property type="entry name" value="Mercury_reductase_MerA"/>
    <property type="match status" value="1"/>
</dbReference>
<dbReference type="InterPro" id="IPR023753">
    <property type="entry name" value="FAD/NAD-binding_dom"/>
</dbReference>
<dbReference type="RefSeq" id="WP_344976699.1">
    <property type="nucleotide sequence ID" value="NZ_BAABDD010000042.1"/>
</dbReference>
<proteinExistence type="inferred from homology"/>
<comment type="caution">
    <text evidence="8">The sequence shown here is derived from an EMBL/GenBank/DDBJ whole genome shotgun (WGS) entry which is preliminary data.</text>
</comment>
<accession>A0ABP7GHC0</accession>
<dbReference type="InterPro" id="IPR016156">
    <property type="entry name" value="FAD/NAD-linked_Rdtase_dimer_sf"/>
</dbReference>
<comment type="similarity">
    <text evidence="2">Belongs to the class-I pyridine nucleotide-disulfide oxidoreductase family.</text>
</comment>
<keyword evidence="4" id="KW-0274">FAD</keyword>
<feature type="domain" description="FAD/NAD(P)-binding" evidence="7">
    <location>
        <begin position="7"/>
        <end position="328"/>
    </location>
</feature>
<dbReference type="Gene3D" id="3.30.390.30">
    <property type="match status" value="1"/>
</dbReference>
<protein>
    <submittedName>
        <fullName evidence="8">NAD(P)/FAD-dependent oxidoreductase</fullName>
    </submittedName>
</protein>
<dbReference type="InterPro" id="IPR050151">
    <property type="entry name" value="Class-I_Pyr_Nuc-Dis_Oxidored"/>
</dbReference>
<comment type="cofactor">
    <cofactor evidence="1">
        <name>FAD</name>
        <dbReference type="ChEBI" id="CHEBI:57692"/>
    </cofactor>
</comment>
<evidence type="ECO:0000256" key="3">
    <source>
        <dbReference type="ARBA" id="ARBA00022630"/>
    </source>
</evidence>
<name>A0ABP7GHC0_9ACTN</name>
<evidence type="ECO:0000256" key="1">
    <source>
        <dbReference type="ARBA" id="ARBA00001974"/>
    </source>
</evidence>
<dbReference type="PRINTS" id="PR00411">
    <property type="entry name" value="PNDRDTASEI"/>
</dbReference>